<organism evidence="1 2">
    <name type="scientific">Gilvirhabdus luticola</name>
    <dbReference type="NCBI Taxonomy" id="3079858"/>
    <lineage>
        <taxon>Bacteria</taxon>
        <taxon>Pseudomonadati</taxon>
        <taxon>Bacteroidota</taxon>
        <taxon>Flavobacteriia</taxon>
        <taxon>Flavobacteriales</taxon>
        <taxon>Flavobacteriaceae</taxon>
        <taxon>Gilvirhabdus</taxon>
    </lineage>
</organism>
<proteinExistence type="predicted"/>
<accession>A0ABU3U964</accession>
<dbReference type="EMBL" id="JAWHTF010000007">
    <property type="protein sequence ID" value="MDU8886957.1"/>
    <property type="molecule type" value="Genomic_DNA"/>
</dbReference>
<comment type="caution">
    <text evidence="1">The sequence shown here is derived from an EMBL/GenBank/DDBJ whole genome shotgun (WGS) entry which is preliminary data.</text>
</comment>
<name>A0ABU3U964_9FLAO</name>
<gene>
    <name evidence="1" type="ORF">RXV94_12355</name>
</gene>
<keyword evidence="2" id="KW-1185">Reference proteome</keyword>
<reference evidence="1 2" key="1">
    <citation type="submission" date="2023-10" db="EMBL/GenBank/DDBJ databases">
        <title>Marimonas sp. nov. isolated from tidal mud flat.</title>
        <authorList>
            <person name="Jaincy N.J."/>
            <person name="Srinivasan S."/>
            <person name="Lee S.-S."/>
        </authorList>
    </citation>
    <scope>NUCLEOTIDE SEQUENCE [LARGE SCALE GENOMIC DNA]</scope>
    <source>
        <strain evidence="1 2">MJ-SS3</strain>
    </source>
</reference>
<evidence type="ECO:0000313" key="1">
    <source>
        <dbReference type="EMBL" id="MDU8886957.1"/>
    </source>
</evidence>
<evidence type="ECO:0000313" key="2">
    <source>
        <dbReference type="Proteomes" id="UP001268651"/>
    </source>
</evidence>
<dbReference type="Proteomes" id="UP001268651">
    <property type="component" value="Unassembled WGS sequence"/>
</dbReference>
<sequence>MQLLKTTLMAGLVLFLSINFINAQKMYQVHVDYVNPSHVGEYNKIAKEFTDACKEHNPQTKWITVSLNDNRYMYVSPIENFAELDANPFADMAEKMGDDFGNIFQRFNKCYDRHGDYILVLNDELSYMPDGMTMTQEGQNYRKFYFLYHTPENHGKIREAIKGVKDMFASKGSKEHFRIYHAGFGTDGDYYMVAVSAKDAIDSATKGKANDELLGEDAKPVFQKLMQATSKFEEYTGWIRTDLGYSPSE</sequence>
<protein>
    <submittedName>
        <fullName evidence="1">Uncharacterized protein</fullName>
    </submittedName>
</protein>
<dbReference type="RefSeq" id="WP_316663054.1">
    <property type="nucleotide sequence ID" value="NZ_JAWHTF010000007.1"/>
</dbReference>